<dbReference type="PANTHER" id="PTHR10527">
    <property type="entry name" value="IMPORTIN BETA"/>
    <property type="match status" value="1"/>
</dbReference>
<reference evidence="10" key="1">
    <citation type="submission" date="2025-08" db="UniProtKB">
        <authorList>
            <consortium name="RefSeq"/>
        </authorList>
    </citation>
    <scope>IDENTIFICATION</scope>
</reference>
<keyword evidence="5" id="KW-0677">Repeat</keyword>
<keyword evidence="6" id="KW-0653">Protein transport</keyword>
<dbReference type="InterPro" id="IPR034085">
    <property type="entry name" value="TOG"/>
</dbReference>
<dbReference type="InterPro" id="IPR040122">
    <property type="entry name" value="Importin_beta"/>
</dbReference>
<evidence type="ECO:0000313" key="9">
    <source>
        <dbReference type="Proteomes" id="UP000694867"/>
    </source>
</evidence>
<organism evidence="9 10">
    <name type="scientific">Galendromus occidentalis</name>
    <name type="common">western predatory mite</name>
    <dbReference type="NCBI Taxonomy" id="34638"/>
    <lineage>
        <taxon>Eukaryota</taxon>
        <taxon>Metazoa</taxon>
        <taxon>Ecdysozoa</taxon>
        <taxon>Arthropoda</taxon>
        <taxon>Chelicerata</taxon>
        <taxon>Arachnida</taxon>
        <taxon>Acari</taxon>
        <taxon>Parasitiformes</taxon>
        <taxon>Mesostigmata</taxon>
        <taxon>Gamasina</taxon>
        <taxon>Phytoseioidea</taxon>
        <taxon>Phytoseiidae</taxon>
        <taxon>Typhlodrominae</taxon>
        <taxon>Galendromus</taxon>
    </lineage>
</organism>
<gene>
    <name evidence="10" type="primary">LOC100898238</name>
</gene>
<dbReference type="InterPro" id="IPR041389">
    <property type="entry name" value="Importin_rep_6"/>
</dbReference>
<keyword evidence="3" id="KW-0813">Transport</keyword>
<evidence type="ECO:0000256" key="2">
    <source>
        <dbReference type="ARBA" id="ARBA00004496"/>
    </source>
</evidence>
<dbReference type="SUPFAM" id="SSF48371">
    <property type="entry name" value="ARM repeat"/>
    <property type="match status" value="2"/>
</dbReference>
<dbReference type="AlphaFoldDB" id="A0AAJ6QMN5"/>
<dbReference type="GO" id="GO:0005737">
    <property type="term" value="C:cytoplasm"/>
    <property type="evidence" value="ECO:0007669"/>
    <property type="project" value="UniProtKB-SubCell"/>
</dbReference>
<dbReference type="InterPro" id="IPR016024">
    <property type="entry name" value="ARM-type_fold"/>
</dbReference>
<dbReference type="Pfam" id="PF18829">
    <property type="entry name" value="Importin_rep_6"/>
    <property type="match status" value="1"/>
</dbReference>
<keyword evidence="7" id="KW-0539">Nucleus</keyword>
<evidence type="ECO:0000256" key="3">
    <source>
        <dbReference type="ARBA" id="ARBA00022448"/>
    </source>
</evidence>
<evidence type="ECO:0000313" key="10">
    <source>
        <dbReference type="RefSeq" id="XP_003737866.1"/>
    </source>
</evidence>
<name>A0AAJ6QMN5_9ACAR</name>
<proteinExistence type="predicted"/>
<protein>
    <submittedName>
        <fullName evidence="10">Importin-5</fullName>
    </submittedName>
</protein>
<evidence type="ECO:0000256" key="5">
    <source>
        <dbReference type="ARBA" id="ARBA00022737"/>
    </source>
</evidence>
<dbReference type="InterPro" id="IPR011989">
    <property type="entry name" value="ARM-like"/>
</dbReference>
<dbReference type="Proteomes" id="UP000694867">
    <property type="component" value="Unplaced"/>
</dbReference>
<comment type="subcellular location">
    <subcellularLocation>
        <location evidence="2">Cytoplasm</location>
    </subcellularLocation>
    <subcellularLocation>
        <location evidence="1">Nucleus</location>
    </subcellularLocation>
</comment>
<keyword evidence="4" id="KW-0963">Cytoplasm</keyword>
<feature type="domain" description="TOG" evidence="8">
    <location>
        <begin position="336"/>
        <end position="593"/>
    </location>
</feature>
<dbReference type="GO" id="GO:0000226">
    <property type="term" value="P:microtubule cytoskeleton organization"/>
    <property type="evidence" value="ECO:0007669"/>
    <property type="project" value="UniProtKB-ARBA"/>
</dbReference>
<dbReference type="InterPro" id="IPR041653">
    <property type="entry name" value="Importin_rep_4"/>
</dbReference>
<dbReference type="CTD" id="40581"/>
<dbReference type="Pfam" id="PF13513">
    <property type="entry name" value="HEAT_EZ"/>
    <property type="match status" value="1"/>
</dbReference>
<dbReference type="GO" id="GO:0006606">
    <property type="term" value="P:protein import into nucleus"/>
    <property type="evidence" value="ECO:0007669"/>
    <property type="project" value="InterPro"/>
</dbReference>
<dbReference type="RefSeq" id="XP_003737866.1">
    <property type="nucleotide sequence ID" value="XM_003737818.2"/>
</dbReference>
<keyword evidence="9" id="KW-1185">Reference proteome</keyword>
<evidence type="ECO:0000256" key="1">
    <source>
        <dbReference type="ARBA" id="ARBA00004123"/>
    </source>
</evidence>
<dbReference type="InterPro" id="IPR057672">
    <property type="entry name" value="TPR_IPO4/5"/>
</dbReference>
<dbReference type="KEGG" id="goe:100898238"/>
<dbReference type="GO" id="GO:0005634">
    <property type="term" value="C:nucleus"/>
    <property type="evidence" value="ECO:0007669"/>
    <property type="project" value="UniProtKB-SubCell"/>
</dbReference>
<dbReference type="Gene3D" id="1.25.10.10">
    <property type="entry name" value="Leucine-rich Repeat Variant"/>
    <property type="match status" value="1"/>
</dbReference>
<dbReference type="Pfam" id="PF18808">
    <property type="entry name" value="Importin_rep_4"/>
    <property type="match status" value="1"/>
</dbReference>
<dbReference type="SMART" id="SM01349">
    <property type="entry name" value="TOG"/>
    <property type="match status" value="1"/>
</dbReference>
<accession>A0AAJ6QMN5</accession>
<evidence type="ECO:0000256" key="6">
    <source>
        <dbReference type="ARBA" id="ARBA00022927"/>
    </source>
</evidence>
<dbReference type="Pfam" id="PF25780">
    <property type="entry name" value="TPR_IPO5"/>
    <property type="match status" value="1"/>
</dbReference>
<dbReference type="GeneID" id="100898238"/>
<evidence type="ECO:0000256" key="7">
    <source>
        <dbReference type="ARBA" id="ARBA00023242"/>
    </source>
</evidence>
<sequence length="1091" mass="122527">MDEQAAQLLRDLMSVDNDTRQNAEQRFDAIQPPQKLMFLLTCYTLQGQTDDQRLLSMILLRRLITSEFDGFYPVLPVEHQQQLKDHLLKSIEAETTPQVGLRISECTAELARNLADDALNLPWPELQERILMWAGSQNDHWRRAGLHILADFPGVLGPQSVEIVRTVLCATLQPVNSPVIRVAAATAVSAFLRSDIMDTHEKQMRFADLIPLMVQLLADQKEETDDTVIEGLTELAEQCPKILRSHLNHLLDICLAYIQDPATLESRRNLCLELIVTLCESAPAMMRKFAVRHINALLPLILMMMADIEEDRAWDSNDNCDRDEVENDCPAVVGESSLDRLAIALGGKALLSSAMEVLAPLLNSPDWKQRHAALMAISSMGEGCKKQMTGMLDQIVEGVLRFLGDSHPRVRYAAINCLGQMANDFAPTFEKKFHSTVLPRLCDIMADNRHPRVQAHAGAALVNFFEECPKKIIVQYLSVIAPPLAGILQTQMNELATRGLKLVLEQVLVTTSALADSCGKDFIPFYDSFVPQLKYIIERANTKELELLRGKAIECVSLIGVAVGKERFTGDAAGVMELLLANEIHLHLAEDSPLLSYMIYAWMRLCKILGREFERYLPSVMPSVMKTAALSPQISLIDEDEVPDEADNEEWTYVSFDDHRSVGIRTTGLEEKATAFEMLVCFSKELKESFGPYVSEVLKVAVPTLKFCFHEGVRISAANCIPDLLACAKANNLNLPELWQFTLPEILSALDEETEMEVLPEVVDCLARCVDVVGAPGLNQEQVRKMMSIVTKCLNQHFERDLERQKQRRDEDYDEDVEEKLQEQGEEDGYLLTRVEELNRQLCKALGAEMIPFLDEVVPLFARLLQNDRPVADIQWALCFYDDITECAGAVAAIRYKDVFADKLIEYIVHPSPEIRQASAYGCGILAKFGDEQLVCYLSRAIPSLCQVISQPDSRCEKNVAATENAISAIAKIIMYRPSAVQNMDELIRMFAQWLPITEDDEEIEPCLELVCGLMEQNHAALLGVNNENVPRLIAFMLDAIRNNSIERTSPIGQRCIALVQVIQNSREIFEACARSLSDQQREVLRSLLPQ</sequence>
<evidence type="ECO:0000256" key="4">
    <source>
        <dbReference type="ARBA" id="ARBA00022490"/>
    </source>
</evidence>
<evidence type="ECO:0000259" key="8">
    <source>
        <dbReference type="SMART" id="SM01349"/>
    </source>
</evidence>